<accession>A0A550JD31</accession>
<keyword evidence="5 6" id="KW-0472">Membrane</keyword>
<evidence type="ECO:0000256" key="4">
    <source>
        <dbReference type="ARBA" id="ARBA00022989"/>
    </source>
</evidence>
<reference evidence="7 8" key="1">
    <citation type="submission" date="2019-07" db="EMBL/GenBank/DDBJ databases">
        <title>Insights of Desulfuromonas acetexigens electromicrobiology.</title>
        <authorList>
            <person name="Katuri K."/>
            <person name="Sapireddy V."/>
            <person name="Shaw D.R."/>
            <person name="Saikaly P."/>
        </authorList>
    </citation>
    <scope>NUCLEOTIDE SEQUENCE [LARGE SCALE GENOMIC DNA]</scope>
    <source>
        <strain evidence="7 8">2873</strain>
    </source>
</reference>
<comment type="caution">
    <text evidence="7">The sequence shown here is derived from an EMBL/GenBank/DDBJ whole genome shotgun (WGS) entry which is preliminary data.</text>
</comment>
<dbReference type="OrthoDB" id="5406084at2"/>
<evidence type="ECO:0000256" key="6">
    <source>
        <dbReference type="SAM" id="Phobius"/>
    </source>
</evidence>
<dbReference type="Pfam" id="PF02361">
    <property type="entry name" value="CbiQ"/>
    <property type="match status" value="1"/>
</dbReference>
<protein>
    <submittedName>
        <fullName evidence="7">Energy-coupling factor transporter transmembrane protein EcfT</fullName>
    </submittedName>
</protein>
<evidence type="ECO:0000256" key="5">
    <source>
        <dbReference type="ARBA" id="ARBA00023136"/>
    </source>
</evidence>
<name>A0A550JD31_9BACT</name>
<keyword evidence="4 6" id="KW-1133">Transmembrane helix</keyword>
<dbReference type="RefSeq" id="WP_092057863.1">
    <property type="nucleotide sequence ID" value="NZ_FOJJ01000038.1"/>
</dbReference>
<feature type="transmembrane region" description="Helical" evidence="6">
    <location>
        <begin position="45"/>
        <end position="63"/>
    </location>
</feature>
<dbReference type="PANTHER" id="PTHR34857">
    <property type="entry name" value="SLL0384 PROTEIN"/>
    <property type="match status" value="1"/>
</dbReference>
<feature type="transmembrane region" description="Helical" evidence="6">
    <location>
        <begin position="75"/>
        <end position="94"/>
    </location>
</feature>
<evidence type="ECO:0000313" key="8">
    <source>
        <dbReference type="Proteomes" id="UP000317155"/>
    </source>
</evidence>
<keyword evidence="3 6" id="KW-0812">Transmembrane</keyword>
<gene>
    <name evidence="7" type="ORF">FL622_09515</name>
</gene>
<dbReference type="PANTHER" id="PTHR34857:SF2">
    <property type="entry name" value="SLL0384 PROTEIN"/>
    <property type="match status" value="1"/>
</dbReference>
<sequence>MLDDLMLGRYVSGDSPLHRLDARLKLCVLPLFAVASFATAVPARLAALVFCFITFFLLSGLPWRLALRSLRSLRWLLLFTLLLHLFLTPGRTLFGFEFLSYDGLLRGLTVSVQLLLAMAFSSLLTLTTSVEALAAAVAALLLPLRRLGLPVTEPIRLGQLVLRFIPLLREETALQVAAFRARGEELGQGSLTARGRLAARMLAPLILGLVDRADALARTSVAAGESFDSIGAATCALSPWNRSLATGALLALLLIWAYL</sequence>
<evidence type="ECO:0000256" key="2">
    <source>
        <dbReference type="ARBA" id="ARBA00022475"/>
    </source>
</evidence>
<comment type="subcellular location">
    <subcellularLocation>
        <location evidence="1">Membrane</location>
        <topology evidence="1">Multi-pass membrane protein</topology>
    </subcellularLocation>
</comment>
<dbReference type="AlphaFoldDB" id="A0A550JD31"/>
<keyword evidence="8" id="KW-1185">Reference proteome</keyword>
<dbReference type="InterPro" id="IPR051611">
    <property type="entry name" value="ECF_transporter_component"/>
</dbReference>
<dbReference type="EMBL" id="VJVV01000006">
    <property type="protein sequence ID" value="TRO81136.1"/>
    <property type="molecule type" value="Genomic_DNA"/>
</dbReference>
<dbReference type="Proteomes" id="UP000317155">
    <property type="component" value="Unassembled WGS sequence"/>
</dbReference>
<evidence type="ECO:0000256" key="3">
    <source>
        <dbReference type="ARBA" id="ARBA00022692"/>
    </source>
</evidence>
<evidence type="ECO:0000256" key="1">
    <source>
        <dbReference type="ARBA" id="ARBA00004141"/>
    </source>
</evidence>
<feature type="transmembrane region" description="Helical" evidence="6">
    <location>
        <begin position="114"/>
        <end position="142"/>
    </location>
</feature>
<keyword evidence="2" id="KW-1003">Cell membrane</keyword>
<dbReference type="GO" id="GO:0005886">
    <property type="term" value="C:plasma membrane"/>
    <property type="evidence" value="ECO:0007669"/>
    <property type="project" value="UniProtKB-ARBA"/>
</dbReference>
<dbReference type="InterPro" id="IPR003339">
    <property type="entry name" value="ABC/ECF_trnsptr_transmembrane"/>
</dbReference>
<organism evidence="7 8">
    <name type="scientific">Trichloromonas acetexigens</name>
    <dbReference type="NCBI Taxonomy" id="38815"/>
    <lineage>
        <taxon>Bacteria</taxon>
        <taxon>Pseudomonadati</taxon>
        <taxon>Thermodesulfobacteriota</taxon>
        <taxon>Desulfuromonadia</taxon>
        <taxon>Desulfuromonadales</taxon>
        <taxon>Trichloromonadaceae</taxon>
        <taxon>Trichloromonas</taxon>
    </lineage>
</organism>
<proteinExistence type="predicted"/>
<dbReference type="CDD" id="cd16914">
    <property type="entry name" value="EcfT"/>
    <property type="match status" value="1"/>
</dbReference>
<evidence type="ECO:0000313" key="7">
    <source>
        <dbReference type="EMBL" id="TRO81136.1"/>
    </source>
</evidence>